<gene>
    <name evidence="1" type="ORF">HXN33_09800</name>
</gene>
<reference evidence="1" key="1">
    <citation type="submission" date="2020-04" db="EMBL/GenBank/DDBJ databases">
        <title>Deep metagenomics examines the oral microbiome during advanced dental caries in children, revealing novel taxa and co-occurrences with host molecules.</title>
        <authorList>
            <person name="Baker J.L."/>
            <person name="Morton J.T."/>
            <person name="Dinis M."/>
            <person name="Alvarez R."/>
            <person name="Tran N.C."/>
            <person name="Knight R."/>
            <person name="Edlund A."/>
        </authorList>
    </citation>
    <scope>NUCLEOTIDE SEQUENCE</scope>
    <source>
        <strain evidence="1">JCVI_25_bin.9</strain>
    </source>
</reference>
<name>A0A930I0M3_9BACT</name>
<evidence type="ECO:0000313" key="1">
    <source>
        <dbReference type="EMBL" id="MBF1415858.1"/>
    </source>
</evidence>
<dbReference type="EMBL" id="JABZSQ010000243">
    <property type="protein sequence ID" value="MBF1415858.1"/>
    <property type="molecule type" value="Genomic_DNA"/>
</dbReference>
<comment type="caution">
    <text evidence="1">The sequence shown here is derived from an EMBL/GenBank/DDBJ whole genome shotgun (WGS) entry which is preliminary data.</text>
</comment>
<sequence>MADAVGNSRFSLLCLQNWTVKVVSGAVGNSFRAADRAILTGHISPESI</sequence>
<dbReference type="AlphaFoldDB" id="A0A930I0M3"/>
<accession>A0A930I0M3</accession>
<dbReference type="Proteomes" id="UP000757461">
    <property type="component" value="Unassembled WGS sequence"/>
</dbReference>
<organism evidence="1 2">
    <name type="scientific">Prevotella histicola</name>
    <dbReference type="NCBI Taxonomy" id="470565"/>
    <lineage>
        <taxon>Bacteria</taxon>
        <taxon>Pseudomonadati</taxon>
        <taxon>Bacteroidota</taxon>
        <taxon>Bacteroidia</taxon>
        <taxon>Bacteroidales</taxon>
        <taxon>Prevotellaceae</taxon>
        <taxon>Prevotella</taxon>
    </lineage>
</organism>
<evidence type="ECO:0000313" key="2">
    <source>
        <dbReference type="Proteomes" id="UP000757461"/>
    </source>
</evidence>
<protein>
    <submittedName>
        <fullName evidence="1">Uncharacterized protein</fullName>
    </submittedName>
</protein>
<proteinExistence type="predicted"/>